<dbReference type="InterPro" id="IPR028082">
    <property type="entry name" value="Peripla_BP_I"/>
</dbReference>
<protein>
    <recommendedName>
        <fullName evidence="7">G-protein coupled receptors family 3 profile domain-containing protein</fullName>
    </recommendedName>
</protein>
<keyword evidence="4 6" id="KW-0472">Membrane</keyword>
<evidence type="ECO:0000256" key="1">
    <source>
        <dbReference type="ARBA" id="ARBA00004141"/>
    </source>
</evidence>
<dbReference type="Proteomes" id="UP000826234">
    <property type="component" value="Unassembled WGS sequence"/>
</dbReference>
<dbReference type="PROSITE" id="PS50259">
    <property type="entry name" value="G_PROTEIN_RECEP_F3_4"/>
    <property type="match status" value="1"/>
</dbReference>
<reference evidence="8 9" key="1">
    <citation type="journal article" date="2022" name="Gigascience">
        <title>A chromosome-level genome assembly and annotation of the desert horned lizard, Phrynosoma platyrhinos, provides insight into chromosomal rearrangements among reptiles.</title>
        <authorList>
            <person name="Koochekian N."/>
            <person name="Ascanio A."/>
            <person name="Farleigh K."/>
            <person name="Card D.C."/>
            <person name="Schield D.R."/>
            <person name="Castoe T.A."/>
            <person name="Jezkova T."/>
        </authorList>
    </citation>
    <scope>NUCLEOTIDE SEQUENCE [LARGE SCALE GENOMIC DNA]</scope>
    <source>
        <strain evidence="8">NK-2021</strain>
    </source>
</reference>
<evidence type="ECO:0000256" key="3">
    <source>
        <dbReference type="ARBA" id="ARBA00022989"/>
    </source>
</evidence>
<dbReference type="Gene3D" id="2.10.50.30">
    <property type="entry name" value="GPCR, family 3, nine cysteines domain"/>
    <property type="match status" value="1"/>
</dbReference>
<keyword evidence="3 6" id="KW-1133">Transmembrane helix</keyword>
<dbReference type="SUPFAM" id="SSF53822">
    <property type="entry name" value="Periplasmic binding protein-like I"/>
    <property type="match status" value="1"/>
</dbReference>
<evidence type="ECO:0000256" key="2">
    <source>
        <dbReference type="ARBA" id="ARBA00022692"/>
    </source>
</evidence>
<proteinExistence type="predicted"/>
<dbReference type="InterPro" id="IPR004073">
    <property type="entry name" value="GPCR_3_vmron_rcpt_2"/>
</dbReference>
<name>A0ABQ7T3B6_PHRPL</name>
<feature type="transmembrane region" description="Helical" evidence="6">
    <location>
        <begin position="145"/>
        <end position="170"/>
    </location>
</feature>
<feature type="transmembrane region" description="Helical" evidence="6">
    <location>
        <begin position="190"/>
        <end position="209"/>
    </location>
</feature>
<dbReference type="PRINTS" id="PR01535">
    <property type="entry name" value="VOMERONASL2R"/>
</dbReference>
<dbReference type="Pfam" id="PF07562">
    <property type="entry name" value="NCD3G"/>
    <property type="match status" value="1"/>
</dbReference>
<sequence length="244" mass="27731">LMYYMKNKMKFTVLDEFVDINDKGDVFTHYDILNWQKNETGDITFVKVGIFNMTGEDNGEFFITNESIFWNNPSGTRPRSTCNKNCQPGYRKGILQGKPSCCYDCIRCAEGQISESVDARECTGCKEDYWSNEQRSKCVLKEVEFLAYGEALGMALIALSVFGVFVILAVTGVYIKYRATPLVKANDRELSFLIQYSLCVTLMTSILFIDKLGLLEDLYLSRSYKTVCMLLSSSWSTKSNDKAL</sequence>
<accession>A0ABQ7T3B6</accession>
<keyword evidence="2 6" id="KW-0812">Transmembrane</keyword>
<evidence type="ECO:0000313" key="9">
    <source>
        <dbReference type="Proteomes" id="UP000826234"/>
    </source>
</evidence>
<dbReference type="PANTHER" id="PTHR24061">
    <property type="entry name" value="CALCIUM-SENSING RECEPTOR-RELATED"/>
    <property type="match status" value="1"/>
</dbReference>
<organism evidence="8 9">
    <name type="scientific">Phrynosoma platyrhinos</name>
    <name type="common">Desert horned lizard</name>
    <dbReference type="NCBI Taxonomy" id="52577"/>
    <lineage>
        <taxon>Eukaryota</taxon>
        <taxon>Metazoa</taxon>
        <taxon>Chordata</taxon>
        <taxon>Craniata</taxon>
        <taxon>Vertebrata</taxon>
        <taxon>Euteleostomi</taxon>
        <taxon>Lepidosauria</taxon>
        <taxon>Squamata</taxon>
        <taxon>Bifurcata</taxon>
        <taxon>Unidentata</taxon>
        <taxon>Episquamata</taxon>
        <taxon>Toxicofera</taxon>
        <taxon>Iguania</taxon>
        <taxon>Phrynosomatidae</taxon>
        <taxon>Phrynosomatinae</taxon>
        <taxon>Phrynosoma</taxon>
    </lineage>
</organism>
<feature type="domain" description="G-protein coupled receptors family 3 profile" evidence="7">
    <location>
        <begin position="152"/>
        <end position="209"/>
    </location>
</feature>
<dbReference type="EMBL" id="JAIPUX010001880">
    <property type="protein sequence ID" value="KAH0624097.1"/>
    <property type="molecule type" value="Genomic_DNA"/>
</dbReference>
<evidence type="ECO:0000256" key="5">
    <source>
        <dbReference type="ARBA" id="ARBA00023180"/>
    </source>
</evidence>
<dbReference type="Pfam" id="PF00003">
    <property type="entry name" value="7tm_3"/>
    <property type="match status" value="1"/>
</dbReference>
<evidence type="ECO:0000259" key="7">
    <source>
        <dbReference type="PROSITE" id="PS50259"/>
    </source>
</evidence>
<feature type="non-terminal residue" evidence="8">
    <location>
        <position position="1"/>
    </location>
</feature>
<evidence type="ECO:0000256" key="6">
    <source>
        <dbReference type="SAM" id="Phobius"/>
    </source>
</evidence>
<dbReference type="InterPro" id="IPR000068">
    <property type="entry name" value="GPCR_3_Ca_sens_rcpt-rel"/>
</dbReference>
<dbReference type="InterPro" id="IPR017978">
    <property type="entry name" value="GPCR_3_C"/>
</dbReference>
<gene>
    <name evidence="8" type="ORF">JD844_007460</name>
</gene>
<keyword evidence="5" id="KW-0325">Glycoprotein</keyword>
<evidence type="ECO:0000313" key="8">
    <source>
        <dbReference type="EMBL" id="KAH0624097.1"/>
    </source>
</evidence>
<dbReference type="InterPro" id="IPR011500">
    <property type="entry name" value="GPCR_3_9-Cys_dom"/>
</dbReference>
<comment type="caution">
    <text evidence="8">The sequence shown here is derived from an EMBL/GenBank/DDBJ whole genome shotgun (WGS) entry which is preliminary data.</text>
</comment>
<evidence type="ECO:0000256" key="4">
    <source>
        <dbReference type="ARBA" id="ARBA00023136"/>
    </source>
</evidence>
<dbReference type="Gene3D" id="3.40.50.2300">
    <property type="match status" value="1"/>
</dbReference>
<dbReference type="PANTHER" id="PTHR24061:SF1">
    <property type="entry name" value="VOMERONASAL 2, RECEPTOR 2-RELATED"/>
    <property type="match status" value="1"/>
</dbReference>
<comment type="subcellular location">
    <subcellularLocation>
        <location evidence="1">Membrane</location>
        <topology evidence="1">Multi-pass membrane protein</topology>
    </subcellularLocation>
</comment>
<dbReference type="InterPro" id="IPR038550">
    <property type="entry name" value="GPCR_3_9-Cys_sf"/>
</dbReference>
<keyword evidence="9" id="KW-1185">Reference proteome</keyword>